<dbReference type="Proteomes" id="UP000520770">
    <property type="component" value="Unassembled WGS sequence"/>
</dbReference>
<dbReference type="EMBL" id="JACIGW010000003">
    <property type="protein sequence ID" value="MBB4349386.1"/>
    <property type="molecule type" value="Genomic_DNA"/>
</dbReference>
<evidence type="ECO:0000313" key="6">
    <source>
        <dbReference type="Proteomes" id="UP000576087"/>
    </source>
</evidence>
<dbReference type="Proteomes" id="UP000524535">
    <property type="component" value="Unassembled WGS sequence"/>
</dbReference>
<dbReference type="Proteomes" id="UP000576087">
    <property type="component" value="Unassembled WGS sequence"/>
</dbReference>
<accession>A0A7W6S8X0</accession>
<evidence type="ECO:0000313" key="1">
    <source>
        <dbReference type="EMBL" id="MBB4349386.1"/>
    </source>
</evidence>
<gene>
    <name evidence="2" type="ORF">GGE31_002905</name>
    <name evidence="1" type="ORF">GGE33_003148</name>
    <name evidence="3" type="ORF">GGE35_002846</name>
</gene>
<evidence type="ECO:0000313" key="5">
    <source>
        <dbReference type="Proteomes" id="UP000524535"/>
    </source>
</evidence>
<dbReference type="AlphaFoldDB" id="A0A7W6S8X0"/>
<evidence type="ECO:0000313" key="3">
    <source>
        <dbReference type="EMBL" id="MBB4447024.1"/>
    </source>
</evidence>
<protein>
    <recommendedName>
        <fullName evidence="7">Glutelin</fullName>
    </recommendedName>
</protein>
<proteinExistence type="predicted"/>
<evidence type="ECO:0000313" key="4">
    <source>
        <dbReference type="Proteomes" id="UP000520770"/>
    </source>
</evidence>
<evidence type="ECO:0008006" key="7">
    <source>
        <dbReference type="Google" id="ProtNLM"/>
    </source>
</evidence>
<reference evidence="4 5" key="1">
    <citation type="submission" date="2020-08" db="EMBL/GenBank/DDBJ databases">
        <title>Genomic Encyclopedia of Type Strains, Phase IV (KMG-V): Genome sequencing to study the core and pangenomes of soil and plant-associated prokaryotes.</title>
        <authorList>
            <person name="Whitman W."/>
        </authorList>
    </citation>
    <scope>NUCLEOTIDE SEQUENCE [LARGE SCALE GENOMIC DNA]</scope>
    <source>
        <strain evidence="2 5">SEMIA 444</strain>
        <strain evidence="1 4">SEMIA 448</strain>
        <strain evidence="3 6">SEMIA 452</strain>
    </source>
</reference>
<dbReference type="EMBL" id="JACIGY010000003">
    <property type="protein sequence ID" value="MBB4412392.1"/>
    <property type="molecule type" value="Genomic_DNA"/>
</dbReference>
<name>A0A7W6S8X0_9HYPH</name>
<evidence type="ECO:0000313" key="2">
    <source>
        <dbReference type="EMBL" id="MBB4412392.1"/>
    </source>
</evidence>
<comment type="caution">
    <text evidence="1">The sequence shown here is derived from an EMBL/GenBank/DDBJ whole genome shotgun (WGS) entry which is preliminary data.</text>
</comment>
<organism evidence="1 4">
    <name type="scientific">Aliirhizobium cellulosilyticum</name>
    <dbReference type="NCBI Taxonomy" id="393664"/>
    <lineage>
        <taxon>Bacteria</taxon>
        <taxon>Pseudomonadati</taxon>
        <taxon>Pseudomonadota</taxon>
        <taxon>Alphaproteobacteria</taxon>
        <taxon>Hyphomicrobiales</taxon>
        <taxon>Rhizobiaceae</taxon>
        <taxon>Aliirhizobium</taxon>
    </lineage>
</organism>
<dbReference type="EMBL" id="JACIHM010000003">
    <property type="protein sequence ID" value="MBB4447024.1"/>
    <property type="molecule type" value="Genomic_DNA"/>
</dbReference>
<dbReference type="RefSeq" id="WP_183824546.1">
    <property type="nucleotide sequence ID" value="NZ_JACIGW010000003.1"/>
</dbReference>
<keyword evidence="5" id="KW-1185">Reference proteome</keyword>
<sequence length="191" mass="20331">MPRLSKSFSGHFAWLGKPVFNGKGSFNQGGAAKFSLSALALGILLSANAPAFASGFQCPELGDLPTTALEAKIDTLLPKGGVLAEPAELYEAAVLLRDHGMTAENTINHLVALYCPSVASDSTLSDDAKTNRVRVFAAEATQLVLQEGETEEILYTVKLVPDVADRVEDLATRAGLSVEDWIKKIVTDNVE</sequence>